<keyword evidence="3" id="KW-1134">Transmembrane beta strand</keyword>
<evidence type="ECO:0000313" key="10">
    <source>
        <dbReference type="EMBL" id="MCG2617316.1"/>
    </source>
</evidence>
<keyword evidence="2" id="KW-0813">Transport</keyword>
<dbReference type="InterPro" id="IPR057601">
    <property type="entry name" value="Oar-like_b-barrel"/>
</dbReference>
<evidence type="ECO:0000256" key="7">
    <source>
        <dbReference type="SAM" id="SignalP"/>
    </source>
</evidence>
<feature type="signal peptide" evidence="7">
    <location>
        <begin position="1"/>
        <end position="22"/>
    </location>
</feature>
<feature type="domain" description="TonB-dependent transporter Oar-like beta-barrel" evidence="9">
    <location>
        <begin position="335"/>
        <end position="1019"/>
    </location>
</feature>
<dbReference type="Gene3D" id="2.40.170.20">
    <property type="entry name" value="TonB-dependent receptor, beta-barrel domain"/>
    <property type="match status" value="1"/>
</dbReference>
<feature type="domain" description="TonB-dependent transporter Oar-like beta-barrel" evidence="9">
    <location>
        <begin position="243"/>
        <end position="322"/>
    </location>
</feature>
<evidence type="ECO:0000259" key="8">
    <source>
        <dbReference type="Pfam" id="PF07715"/>
    </source>
</evidence>
<keyword evidence="4" id="KW-0812">Transmembrane</keyword>
<evidence type="ECO:0000256" key="5">
    <source>
        <dbReference type="ARBA" id="ARBA00023136"/>
    </source>
</evidence>
<dbReference type="Proteomes" id="UP001165367">
    <property type="component" value="Unassembled WGS sequence"/>
</dbReference>
<dbReference type="SUPFAM" id="SSF49452">
    <property type="entry name" value="Starch-binding domain-like"/>
    <property type="match status" value="1"/>
</dbReference>
<dbReference type="Pfam" id="PF07715">
    <property type="entry name" value="Plug"/>
    <property type="match status" value="1"/>
</dbReference>
<dbReference type="PANTHER" id="PTHR30069">
    <property type="entry name" value="TONB-DEPENDENT OUTER MEMBRANE RECEPTOR"/>
    <property type="match status" value="1"/>
</dbReference>
<comment type="caution">
    <text evidence="10">The sequence shown here is derived from an EMBL/GenBank/DDBJ whole genome shotgun (WGS) entry which is preliminary data.</text>
</comment>
<accession>A0ABS9KY94</accession>
<dbReference type="SUPFAM" id="SSF56935">
    <property type="entry name" value="Porins"/>
    <property type="match status" value="1"/>
</dbReference>
<protein>
    <submittedName>
        <fullName evidence="10">Carboxypeptidase regulatory-like domain-containing protein</fullName>
    </submittedName>
</protein>
<dbReference type="InterPro" id="IPR036942">
    <property type="entry name" value="Beta-barrel_TonB_sf"/>
</dbReference>
<evidence type="ECO:0000256" key="3">
    <source>
        <dbReference type="ARBA" id="ARBA00022452"/>
    </source>
</evidence>
<dbReference type="InterPro" id="IPR037066">
    <property type="entry name" value="Plug_dom_sf"/>
</dbReference>
<evidence type="ECO:0000313" key="11">
    <source>
        <dbReference type="Proteomes" id="UP001165367"/>
    </source>
</evidence>
<gene>
    <name evidence="10" type="ORF">LZZ85_23670</name>
</gene>
<organism evidence="10 11">
    <name type="scientific">Terrimonas ginsenosidimutans</name>
    <dbReference type="NCBI Taxonomy" id="2908004"/>
    <lineage>
        <taxon>Bacteria</taxon>
        <taxon>Pseudomonadati</taxon>
        <taxon>Bacteroidota</taxon>
        <taxon>Chitinophagia</taxon>
        <taxon>Chitinophagales</taxon>
        <taxon>Chitinophagaceae</taxon>
        <taxon>Terrimonas</taxon>
    </lineage>
</organism>
<keyword evidence="5" id="KW-0472">Membrane</keyword>
<reference evidence="10" key="1">
    <citation type="submission" date="2022-01" db="EMBL/GenBank/DDBJ databases">
        <authorList>
            <person name="Jo J.-H."/>
            <person name="Im W.-T."/>
        </authorList>
    </citation>
    <scope>NUCLEOTIDE SEQUENCE</scope>
    <source>
        <strain evidence="10">NA20</strain>
    </source>
</reference>
<dbReference type="RefSeq" id="WP_237875962.1">
    <property type="nucleotide sequence ID" value="NZ_JAKLTR010000019.1"/>
</dbReference>
<feature type="domain" description="TonB-dependent receptor plug" evidence="8">
    <location>
        <begin position="135"/>
        <end position="240"/>
    </location>
</feature>
<dbReference type="EMBL" id="JAKLTR010000019">
    <property type="protein sequence ID" value="MCG2617316.1"/>
    <property type="molecule type" value="Genomic_DNA"/>
</dbReference>
<evidence type="ECO:0000256" key="4">
    <source>
        <dbReference type="ARBA" id="ARBA00022692"/>
    </source>
</evidence>
<keyword evidence="11" id="KW-1185">Reference proteome</keyword>
<dbReference type="InterPro" id="IPR012910">
    <property type="entry name" value="Plug_dom"/>
</dbReference>
<dbReference type="Gene3D" id="2.60.40.1120">
    <property type="entry name" value="Carboxypeptidase-like, regulatory domain"/>
    <property type="match status" value="1"/>
</dbReference>
<sequence length="1085" mass="119170">MLKRIKFLLVIALAFISPTLFSQTTTSTISVSVKSGTGEPLVGASITVTNTATGVTYTGITRSGGRFDLANLAPGGPYKVQVSFVGMETTTHENIILSLGETSTQEFVMGEKAAELKEVVVAGTRRAAEGAKGGAETTVGRDKMANLPTVGRNLSDYLRYVPQAKVNSVDGGISLGGQNNRYNSFYIDGAVNNDVFGLAGSGTNGGQAGIAPISMDAIDQFQVVLSPYDVSLGNFTGGGINATTRSGTNTFTGSAYYFFRNQNLSGKTPGVDKSAATKLADFKNETYGIRVGGPIIKNKLFFFLSGEIQRDTRPQPFNTSTYNGASSQAQIQGLADYLRNTYGYDPGGYVDNPERVEANRITTKIDWNINNTNKLSVSYRNTDGLRNNTTRSSASTINFYNNGYVMPALTNSGSIELNSRFKNNSNNKLLLTFTNQKDDRGALGNPFPRVSITDGAGQIVFGTEEFSTGNLLKQNNYALFDVYKMYKGKHTLSFGTDNEFSSSTNIFIRQNYGSYVYSNLNAFLTNAPAQTYNRSYSLLDPGKSGDESINAAAKFNALRLAVFAMDEFKVNDDLTLTLGIRADHFRFLTTPRTDPFFNDTALAKIGQYYDLDGARSGQIAAPQTAISPRFGFVYKLRDEGITIRGGGGWFTGRNPLVWPGGVYNNNGISVGGIARSNVTFRSDPFNQYTASDFGINVASPSGQIDLVSKNFKINRVFKTSLAVDKTLGKGWKFTIEGIFTKNINEIDYKNVGNLPPTKQSVGADVRNVYDLSGSLAAPIPLRANGTTPYTGIYLLTNNKGRKGYYYSLTGTIDKAWSNGWSFNANYSYGASQVLNEGTSSQNNSQWRFIESVNGRNFLTLSTSDYDPGHRIFAYAAKKFNYLKGKMATTVSLVYNGQSGNAYSYVLNRGMVRDLDNNETNDLIFVPTEAQLSQMIFLNNTVGGVTYTPDQQRALFNEFIENDKYLSKRRGQYADRNGARLPFTNVIDLKIQQDFNVKIAGRTYQLQVTYDVFNLTNMLNRDWGKQYFISNDQSIILDMASYVNATTNLTPQYRFTPPVNGRPYNISDGVFNSARWTSQLGFRLNF</sequence>
<keyword evidence="7" id="KW-0732">Signal</keyword>
<evidence type="ECO:0000256" key="2">
    <source>
        <dbReference type="ARBA" id="ARBA00022448"/>
    </source>
</evidence>
<evidence type="ECO:0000259" key="9">
    <source>
        <dbReference type="Pfam" id="PF25183"/>
    </source>
</evidence>
<dbReference type="Pfam" id="PF13620">
    <property type="entry name" value="CarboxypepD_reg"/>
    <property type="match status" value="1"/>
</dbReference>
<dbReference type="Pfam" id="PF25183">
    <property type="entry name" value="OMP_b-brl_4"/>
    <property type="match status" value="2"/>
</dbReference>
<feature type="chain" id="PRO_5046348687" evidence="7">
    <location>
        <begin position="23"/>
        <end position="1085"/>
    </location>
</feature>
<proteinExistence type="predicted"/>
<dbReference type="Gene3D" id="2.170.130.10">
    <property type="entry name" value="TonB-dependent receptor, plug domain"/>
    <property type="match status" value="1"/>
</dbReference>
<evidence type="ECO:0000256" key="6">
    <source>
        <dbReference type="ARBA" id="ARBA00023237"/>
    </source>
</evidence>
<dbReference type="InterPro" id="IPR039426">
    <property type="entry name" value="TonB-dep_rcpt-like"/>
</dbReference>
<comment type="subcellular location">
    <subcellularLocation>
        <location evidence="1">Cell outer membrane</location>
        <topology evidence="1">Multi-pass membrane protein</topology>
    </subcellularLocation>
</comment>
<evidence type="ECO:0000256" key="1">
    <source>
        <dbReference type="ARBA" id="ARBA00004571"/>
    </source>
</evidence>
<name>A0ABS9KY94_9BACT</name>
<dbReference type="InterPro" id="IPR013784">
    <property type="entry name" value="Carb-bd-like_fold"/>
</dbReference>
<keyword evidence="6" id="KW-0998">Cell outer membrane</keyword>
<dbReference type="PANTHER" id="PTHR30069:SF46">
    <property type="entry name" value="OAR PROTEIN"/>
    <property type="match status" value="1"/>
</dbReference>